<dbReference type="OrthoDB" id="1426925at2759"/>
<proteinExistence type="predicted"/>
<feature type="non-terminal residue" evidence="1">
    <location>
        <position position="1"/>
    </location>
</feature>
<evidence type="ECO:0000313" key="1">
    <source>
        <dbReference type="EMBL" id="RDY00367.1"/>
    </source>
</evidence>
<dbReference type="AlphaFoldDB" id="A0A371HCA6"/>
<reference evidence="1" key="1">
    <citation type="submission" date="2018-05" db="EMBL/GenBank/DDBJ databases">
        <title>Draft genome of Mucuna pruriens seed.</title>
        <authorList>
            <person name="Nnadi N.E."/>
            <person name="Vos R."/>
            <person name="Hasami M.H."/>
            <person name="Devisetty U.K."/>
            <person name="Aguiy J.C."/>
        </authorList>
    </citation>
    <scope>NUCLEOTIDE SEQUENCE [LARGE SCALE GENOMIC DNA]</scope>
    <source>
        <strain evidence="1">JCA_2017</strain>
    </source>
</reference>
<protein>
    <submittedName>
        <fullName evidence="1">Uncharacterized protein</fullName>
    </submittedName>
</protein>
<name>A0A371HCA6_MUCPR</name>
<comment type="caution">
    <text evidence="1">The sequence shown here is derived from an EMBL/GenBank/DDBJ whole genome shotgun (WGS) entry which is preliminary data.</text>
</comment>
<keyword evidence="2" id="KW-1185">Reference proteome</keyword>
<dbReference type="EMBL" id="QJKJ01003013">
    <property type="protein sequence ID" value="RDY00367.1"/>
    <property type="molecule type" value="Genomic_DNA"/>
</dbReference>
<sequence length="126" mass="14521">MHLEAERSHQGRSRLRKHPFVDGTVETPLPTGWKNLTLDKYDDTIDPNKHINAYEEDESLCYFKECVLAVAIKIRDLNPKVALDSMIMALKFELVSNSLCKKPPTSMDELRAKASSYIQMEEMTKY</sequence>
<gene>
    <name evidence="1" type="ORF">CR513_16457</name>
</gene>
<dbReference type="Proteomes" id="UP000257109">
    <property type="component" value="Unassembled WGS sequence"/>
</dbReference>
<accession>A0A371HCA6</accession>
<evidence type="ECO:0000313" key="2">
    <source>
        <dbReference type="Proteomes" id="UP000257109"/>
    </source>
</evidence>
<organism evidence="1 2">
    <name type="scientific">Mucuna pruriens</name>
    <name type="common">Velvet bean</name>
    <name type="synonym">Dolichos pruriens</name>
    <dbReference type="NCBI Taxonomy" id="157652"/>
    <lineage>
        <taxon>Eukaryota</taxon>
        <taxon>Viridiplantae</taxon>
        <taxon>Streptophyta</taxon>
        <taxon>Embryophyta</taxon>
        <taxon>Tracheophyta</taxon>
        <taxon>Spermatophyta</taxon>
        <taxon>Magnoliopsida</taxon>
        <taxon>eudicotyledons</taxon>
        <taxon>Gunneridae</taxon>
        <taxon>Pentapetalae</taxon>
        <taxon>rosids</taxon>
        <taxon>fabids</taxon>
        <taxon>Fabales</taxon>
        <taxon>Fabaceae</taxon>
        <taxon>Papilionoideae</taxon>
        <taxon>50 kb inversion clade</taxon>
        <taxon>NPAAA clade</taxon>
        <taxon>indigoferoid/millettioid clade</taxon>
        <taxon>Phaseoleae</taxon>
        <taxon>Mucuna</taxon>
    </lineage>
</organism>